<organism evidence="2 3">
    <name type="scientific">Ancylostoma ceylanicum</name>
    <dbReference type="NCBI Taxonomy" id="53326"/>
    <lineage>
        <taxon>Eukaryota</taxon>
        <taxon>Metazoa</taxon>
        <taxon>Ecdysozoa</taxon>
        <taxon>Nematoda</taxon>
        <taxon>Chromadorea</taxon>
        <taxon>Rhabditida</taxon>
        <taxon>Rhabditina</taxon>
        <taxon>Rhabditomorpha</taxon>
        <taxon>Strongyloidea</taxon>
        <taxon>Ancylostomatidae</taxon>
        <taxon>Ancylostomatinae</taxon>
        <taxon>Ancylostoma</taxon>
    </lineage>
</organism>
<evidence type="ECO:0000313" key="3">
    <source>
        <dbReference type="Proteomes" id="UP000054495"/>
    </source>
</evidence>
<keyword evidence="1" id="KW-0812">Transmembrane</keyword>
<keyword evidence="1" id="KW-0472">Membrane</keyword>
<accession>A0A0D6M5Z7</accession>
<keyword evidence="1" id="KW-1133">Transmembrane helix</keyword>
<keyword evidence="3" id="KW-1185">Reference proteome</keyword>
<proteinExistence type="predicted"/>
<dbReference type="AlphaFoldDB" id="A0A0D6M5Z7"/>
<gene>
    <name evidence="2" type="ORF">ANCCEY_05602</name>
</gene>
<sequence>MENATIPEEDGELYELSLCELIFWCILYAVIALLAVIGNSLVIFVTLLRLSGVPYGKLNTNEMNFSSLPEPKKWPLACDTPSEGYEVFPED</sequence>
<dbReference type="EMBL" id="KE124907">
    <property type="protein sequence ID" value="EPB75307.1"/>
    <property type="molecule type" value="Genomic_DNA"/>
</dbReference>
<reference evidence="2 3" key="1">
    <citation type="submission" date="2013-05" db="EMBL/GenBank/DDBJ databases">
        <title>Draft genome of the parasitic nematode Anyclostoma ceylanicum.</title>
        <authorList>
            <person name="Mitreva M."/>
        </authorList>
    </citation>
    <scope>NUCLEOTIDE SEQUENCE [LARGE SCALE GENOMIC DNA]</scope>
</reference>
<evidence type="ECO:0000313" key="2">
    <source>
        <dbReference type="EMBL" id="EPB75307.1"/>
    </source>
</evidence>
<protein>
    <submittedName>
        <fullName evidence="2">Uncharacterized protein</fullName>
    </submittedName>
</protein>
<dbReference type="Proteomes" id="UP000054495">
    <property type="component" value="Unassembled WGS sequence"/>
</dbReference>
<name>A0A0D6M5Z7_9BILA</name>
<evidence type="ECO:0000256" key="1">
    <source>
        <dbReference type="SAM" id="Phobius"/>
    </source>
</evidence>
<feature type="transmembrane region" description="Helical" evidence="1">
    <location>
        <begin position="21"/>
        <end position="48"/>
    </location>
</feature>